<gene>
    <name evidence="1" type="ORF">BN578_00783</name>
</gene>
<evidence type="ECO:0000313" key="2">
    <source>
        <dbReference type="Proteomes" id="UP000018168"/>
    </source>
</evidence>
<organism evidence="1 2">
    <name type="scientific">[Clostridium] leptum CAG:27</name>
    <dbReference type="NCBI Taxonomy" id="1263068"/>
    <lineage>
        <taxon>Bacteria</taxon>
        <taxon>Bacillati</taxon>
        <taxon>Bacillota</taxon>
        <taxon>Clostridia</taxon>
        <taxon>Eubacteriales</taxon>
        <taxon>Oscillospiraceae</taxon>
        <taxon>Oscillospiraceae incertae sedis</taxon>
    </lineage>
</organism>
<dbReference type="EMBL" id="CBEP010000101">
    <property type="protein sequence ID" value="CDC05252.1"/>
    <property type="molecule type" value="Genomic_DNA"/>
</dbReference>
<comment type="caution">
    <text evidence="1">The sequence shown here is derived from an EMBL/GenBank/DDBJ whole genome shotgun (WGS) entry which is preliminary data.</text>
</comment>
<sequence length="548" mass="59572">MLQILGKSRHSPVIGGVRLQYVGFHRIFVVDHTVSYKNRIRHILVFRDLQLVEERVGRSFPGESGSSRDLLRLIRRTCQLKVFRSVAFRFGGKGVNRTVPRSFTLVVNGVYRPVIGRLILKLLIAGGSIIGLRVAAELTVASYVGDTRFIDHRIGQIFILGNNQTVGIRLISGSPLKFRPGLFIHRAQRRHGGAELTGHLGALAGIEGVNDSFGKLSATVLVFSRNRPIISLAEFQASLFRYFKALAFNAGFFDNRIGHILVCRHGYGVAGCALGLRPGKGRRSYSGFAVVRSHGMEEAGSALHFLQNYHPGFVGLNAVDNHADVFGGLYIQGSLIHQAVVLAGIVEAFQIGGNDLIQIHLNVLAHIRLVVQLDTDGAVRRAVGDDNLRIVDVFTGRAGKFAVFIVGGVYRNGYIVAAHFRERVVYPPQRSSYRGILGNLFLVCGNDIAHAIGIAAFQAAFDVPVDVCPDDVGHGSGKVDGSTGRTAGVYAAGVVLFKDDILAVSFGILLLKVRNVIHMVFELIVRDEGIAGPEFMPGRAFYGDAGFD</sequence>
<dbReference type="AlphaFoldDB" id="R6P5N0"/>
<proteinExistence type="predicted"/>
<dbReference type="Proteomes" id="UP000018168">
    <property type="component" value="Unassembled WGS sequence"/>
</dbReference>
<evidence type="ECO:0000313" key="1">
    <source>
        <dbReference type="EMBL" id="CDC05252.1"/>
    </source>
</evidence>
<name>R6P5N0_9FIRM</name>
<protein>
    <submittedName>
        <fullName evidence="1">Uncharacterized protein</fullName>
    </submittedName>
</protein>
<accession>R6P5N0</accession>
<reference evidence="1" key="1">
    <citation type="submission" date="2012-11" db="EMBL/GenBank/DDBJ databases">
        <title>Dependencies among metagenomic species, viruses, plasmids and units of genetic variation.</title>
        <authorList>
            <person name="Nielsen H.B."/>
            <person name="Almeida M."/>
            <person name="Juncker A.S."/>
            <person name="Rasmussen S."/>
            <person name="Li J."/>
            <person name="Sunagawa S."/>
            <person name="Plichta D."/>
            <person name="Gautier L."/>
            <person name="Le Chatelier E."/>
            <person name="Peletier E."/>
            <person name="Bonde I."/>
            <person name="Nielsen T."/>
            <person name="Manichanh C."/>
            <person name="Arumugam M."/>
            <person name="Batto J."/>
            <person name="Santos M.B.Q.D."/>
            <person name="Blom N."/>
            <person name="Borruel N."/>
            <person name="Burgdorf K.S."/>
            <person name="Boumezbeur F."/>
            <person name="Casellas F."/>
            <person name="Dore J."/>
            <person name="Guarner F."/>
            <person name="Hansen T."/>
            <person name="Hildebrand F."/>
            <person name="Kaas R.S."/>
            <person name="Kennedy S."/>
            <person name="Kristiansen K."/>
            <person name="Kultima J.R."/>
            <person name="Leonard P."/>
            <person name="Levenez F."/>
            <person name="Lund O."/>
            <person name="Moumen B."/>
            <person name="Le Paslier D."/>
            <person name="Pons N."/>
            <person name="Pedersen O."/>
            <person name="Prifti E."/>
            <person name="Qin J."/>
            <person name="Raes J."/>
            <person name="Tap J."/>
            <person name="Tims S."/>
            <person name="Ussery D.W."/>
            <person name="Yamada T."/>
            <person name="MetaHit consortium"/>
            <person name="Renault P."/>
            <person name="Sicheritz-Ponten T."/>
            <person name="Bork P."/>
            <person name="Wang J."/>
            <person name="Brunak S."/>
            <person name="Ehrlich S.D."/>
        </authorList>
    </citation>
    <scope>NUCLEOTIDE SEQUENCE [LARGE SCALE GENOMIC DNA]</scope>
</reference>